<dbReference type="SMART" id="SM01401">
    <property type="entry name" value="Sds3"/>
    <property type="match status" value="1"/>
</dbReference>
<keyword evidence="3" id="KW-0805">Transcription regulation</keyword>
<dbReference type="InParanoid" id="A0A067PI44"/>
<feature type="compositionally biased region" description="Low complexity" evidence="6">
    <location>
        <begin position="255"/>
        <end position="271"/>
    </location>
</feature>
<evidence type="ECO:0000313" key="8">
    <source>
        <dbReference type="Proteomes" id="UP000027265"/>
    </source>
</evidence>
<dbReference type="InterPro" id="IPR013907">
    <property type="entry name" value="Sds3"/>
</dbReference>
<evidence type="ECO:0000256" key="2">
    <source>
        <dbReference type="ARBA" id="ARBA00022491"/>
    </source>
</evidence>
<feature type="region of interest" description="Disordered" evidence="6">
    <location>
        <begin position="313"/>
        <end position="335"/>
    </location>
</feature>
<feature type="compositionally biased region" description="Basic and acidic residues" evidence="6">
    <location>
        <begin position="162"/>
        <end position="177"/>
    </location>
</feature>
<dbReference type="GO" id="GO:0010468">
    <property type="term" value="P:regulation of gene expression"/>
    <property type="evidence" value="ECO:0007669"/>
    <property type="project" value="UniProtKB-ARBA"/>
</dbReference>
<keyword evidence="8" id="KW-1185">Reference proteome</keyword>
<keyword evidence="2" id="KW-0678">Repressor</keyword>
<comment type="subcellular location">
    <subcellularLocation>
        <location evidence="1">Nucleus</location>
    </subcellularLocation>
</comment>
<evidence type="ECO:0000256" key="5">
    <source>
        <dbReference type="ARBA" id="ARBA00023242"/>
    </source>
</evidence>
<sequence length="335" mass="36183">MPPQPGMFPLHSHKPPRGGNDHLQYGIAGGDGHYAVAGPSSGRLGVTNEEPNLKDRRKRKEMVGKVGKEMSDRRDDGRHYTETLTNLHTTSLSLSTHPGTVPSYTLRLYPLSLERSALLGQNALEEKFALEGVEVGWKEEREKVEEEWRRGRERIRERMLEGVEERRRRAREEKDGEGIGDANLDSQSRPHITRKLRNKLGTGTSPPPTPLSNTGHPLPPTNPLPSLTTPLLNPHSLSIDELPSPFPLPLTLTLPSTLPASSTHNAGATSGSRRRAKGGAGGAGGKGGDKEVIGGLGKSLVVLGLAKESEIEGDLGDIRRGSKRRRAAGVALGKA</sequence>
<evidence type="ECO:0000256" key="4">
    <source>
        <dbReference type="ARBA" id="ARBA00023163"/>
    </source>
</evidence>
<proteinExistence type="predicted"/>
<feature type="region of interest" description="Disordered" evidence="6">
    <location>
        <begin position="255"/>
        <end position="293"/>
    </location>
</feature>
<dbReference type="AlphaFoldDB" id="A0A067PI44"/>
<keyword evidence="5" id="KW-0539">Nucleus</keyword>
<organism evidence="7 8">
    <name type="scientific">Jaapia argillacea MUCL 33604</name>
    <dbReference type="NCBI Taxonomy" id="933084"/>
    <lineage>
        <taxon>Eukaryota</taxon>
        <taxon>Fungi</taxon>
        <taxon>Dikarya</taxon>
        <taxon>Basidiomycota</taxon>
        <taxon>Agaricomycotina</taxon>
        <taxon>Agaricomycetes</taxon>
        <taxon>Agaricomycetidae</taxon>
        <taxon>Jaapiales</taxon>
        <taxon>Jaapiaceae</taxon>
        <taxon>Jaapia</taxon>
    </lineage>
</organism>
<dbReference type="OrthoDB" id="70376at2759"/>
<dbReference type="Pfam" id="PF08598">
    <property type="entry name" value="Sds3"/>
    <property type="match status" value="1"/>
</dbReference>
<feature type="compositionally biased region" description="Basic and acidic residues" evidence="6">
    <location>
        <begin position="61"/>
        <end position="79"/>
    </location>
</feature>
<feature type="region of interest" description="Disordered" evidence="6">
    <location>
        <begin position="162"/>
        <end position="232"/>
    </location>
</feature>
<name>A0A067PI44_9AGAM</name>
<reference evidence="8" key="1">
    <citation type="journal article" date="2014" name="Proc. Natl. Acad. Sci. U.S.A.">
        <title>Extensive sampling of basidiomycete genomes demonstrates inadequacy of the white-rot/brown-rot paradigm for wood decay fungi.</title>
        <authorList>
            <person name="Riley R."/>
            <person name="Salamov A.A."/>
            <person name="Brown D.W."/>
            <person name="Nagy L.G."/>
            <person name="Floudas D."/>
            <person name="Held B.W."/>
            <person name="Levasseur A."/>
            <person name="Lombard V."/>
            <person name="Morin E."/>
            <person name="Otillar R."/>
            <person name="Lindquist E.A."/>
            <person name="Sun H."/>
            <person name="LaButti K.M."/>
            <person name="Schmutz J."/>
            <person name="Jabbour D."/>
            <person name="Luo H."/>
            <person name="Baker S.E."/>
            <person name="Pisabarro A.G."/>
            <person name="Walton J.D."/>
            <person name="Blanchette R.A."/>
            <person name="Henrissat B."/>
            <person name="Martin F."/>
            <person name="Cullen D."/>
            <person name="Hibbett D.S."/>
            <person name="Grigoriev I.V."/>
        </authorList>
    </citation>
    <scope>NUCLEOTIDE SEQUENCE [LARGE SCALE GENOMIC DNA]</scope>
    <source>
        <strain evidence="8">MUCL 33604</strain>
    </source>
</reference>
<gene>
    <name evidence="7" type="ORF">JAAARDRAFT_211532</name>
</gene>
<feature type="region of interest" description="Disordered" evidence="6">
    <location>
        <begin position="1"/>
        <end position="20"/>
    </location>
</feature>
<dbReference type="GO" id="GO:0005654">
    <property type="term" value="C:nucleoplasm"/>
    <property type="evidence" value="ECO:0007669"/>
    <property type="project" value="UniProtKB-ARBA"/>
</dbReference>
<evidence type="ECO:0000256" key="3">
    <source>
        <dbReference type="ARBA" id="ARBA00023015"/>
    </source>
</evidence>
<dbReference type="HOGENOM" id="CLU_071644_0_0_1"/>
<accession>A0A067PI44</accession>
<evidence type="ECO:0000256" key="6">
    <source>
        <dbReference type="SAM" id="MobiDB-lite"/>
    </source>
</evidence>
<keyword evidence="4" id="KW-0804">Transcription</keyword>
<evidence type="ECO:0000313" key="7">
    <source>
        <dbReference type="EMBL" id="KDQ50702.1"/>
    </source>
</evidence>
<feature type="region of interest" description="Disordered" evidence="6">
    <location>
        <begin position="38"/>
        <end position="79"/>
    </location>
</feature>
<dbReference type="EMBL" id="KL197756">
    <property type="protein sequence ID" value="KDQ50702.1"/>
    <property type="molecule type" value="Genomic_DNA"/>
</dbReference>
<dbReference type="Proteomes" id="UP000027265">
    <property type="component" value="Unassembled WGS sequence"/>
</dbReference>
<protein>
    <submittedName>
        <fullName evidence="7">Uncharacterized protein</fullName>
    </submittedName>
</protein>
<evidence type="ECO:0000256" key="1">
    <source>
        <dbReference type="ARBA" id="ARBA00004123"/>
    </source>
</evidence>